<keyword evidence="1" id="KW-0472">Membrane</keyword>
<keyword evidence="1" id="KW-1133">Transmembrane helix</keyword>
<comment type="caution">
    <text evidence="2">The sequence shown here is derived from an EMBL/GenBank/DDBJ whole genome shotgun (WGS) entry which is preliminary data.</text>
</comment>
<accession>A0A1K0GQM4</accession>
<feature type="transmembrane region" description="Helical" evidence="1">
    <location>
        <begin position="40"/>
        <end position="62"/>
    </location>
</feature>
<reference evidence="2 3" key="1">
    <citation type="submission" date="2016-09" db="EMBL/GenBank/DDBJ databases">
        <title>Couchioplanes caeruleus draft genome sequence.</title>
        <authorList>
            <person name="Sheehan J."/>
            <person name="Caffrey P."/>
        </authorList>
    </citation>
    <scope>NUCLEOTIDE SEQUENCE [LARGE SCALE GENOMIC DNA]</scope>
    <source>
        <strain evidence="2 3">DSM 43634</strain>
    </source>
</reference>
<feature type="transmembrane region" description="Helical" evidence="1">
    <location>
        <begin position="160"/>
        <end position="179"/>
    </location>
</feature>
<evidence type="ECO:0000256" key="1">
    <source>
        <dbReference type="SAM" id="Phobius"/>
    </source>
</evidence>
<protein>
    <submittedName>
        <fullName evidence="2">Uncharacterized protein</fullName>
    </submittedName>
</protein>
<sequence length="180" mass="19605">MDDSDLFREHVLRHAGPVITGRLLGFQASYTREVKVGKPLVILVFLTASVAHALGSLVMAAVRGGGRGAARRTLKDLKKGPEYLVTPVRLRDDLGQVYEVEMHGQLPQSALHRGDLVQVRTVPQKDPDLPARLHQVINLETLQPYTPRIPTMWSHLGPGLLIQAALGLTVTAAVAAAWMS</sequence>
<proteinExistence type="predicted"/>
<evidence type="ECO:0000313" key="3">
    <source>
        <dbReference type="Proteomes" id="UP000182486"/>
    </source>
</evidence>
<dbReference type="EMBL" id="MEIA01000304">
    <property type="protein sequence ID" value="OJF11563.1"/>
    <property type="molecule type" value="Genomic_DNA"/>
</dbReference>
<gene>
    <name evidence="2" type="ORF">BG844_25590</name>
</gene>
<organism evidence="2 3">
    <name type="scientific">Couchioplanes caeruleus subsp. caeruleus</name>
    <dbReference type="NCBI Taxonomy" id="56427"/>
    <lineage>
        <taxon>Bacteria</taxon>
        <taxon>Bacillati</taxon>
        <taxon>Actinomycetota</taxon>
        <taxon>Actinomycetes</taxon>
        <taxon>Micromonosporales</taxon>
        <taxon>Micromonosporaceae</taxon>
        <taxon>Couchioplanes</taxon>
    </lineage>
</organism>
<dbReference type="Proteomes" id="UP000182486">
    <property type="component" value="Unassembled WGS sequence"/>
</dbReference>
<dbReference type="RefSeq" id="WP_071807931.1">
    <property type="nucleotide sequence ID" value="NZ_MEIA01000304.1"/>
</dbReference>
<dbReference type="AlphaFoldDB" id="A0A1K0GQM4"/>
<keyword evidence="3" id="KW-1185">Reference proteome</keyword>
<keyword evidence="1" id="KW-0812">Transmembrane</keyword>
<name>A0A1K0GQM4_9ACTN</name>
<evidence type="ECO:0000313" key="2">
    <source>
        <dbReference type="EMBL" id="OJF11563.1"/>
    </source>
</evidence>